<evidence type="ECO:0000313" key="3">
    <source>
        <dbReference type="Proteomes" id="UP000623250"/>
    </source>
</evidence>
<dbReference type="PANTHER" id="PTHR43664">
    <property type="entry name" value="MONOAMINE OXIDASE-RELATED"/>
    <property type="match status" value="1"/>
</dbReference>
<comment type="caution">
    <text evidence="2">The sequence shown here is derived from an EMBL/GenBank/DDBJ whole genome shotgun (WGS) entry which is preliminary data.</text>
</comment>
<dbReference type="InterPro" id="IPR029069">
    <property type="entry name" value="HotDog_dom_sf"/>
</dbReference>
<dbReference type="Gene3D" id="3.10.129.10">
    <property type="entry name" value="Hotdog Thioesterase"/>
    <property type="match status" value="1"/>
</dbReference>
<dbReference type="InterPro" id="IPR052342">
    <property type="entry name" value="MCH/BMMD"/>
</dbReference>
<dbReference type="AlphaFoldDB" id="A0A8I1KHY9"/>
<gene>
    <name evidence="2" type="ORF">JDN41_11635</name>
</gene>
<reference evidence="2 3" key="1">
    <citation type="submission" date="2020-12" db="EMBL/GenBank/DDBJ databases">
        <title>Revised draft genomes of Rhodomicrobium vannielii ATCC 17100 and Rhodomicrobium udaipurense JA643.</title>
        <authorList>
            <person name="Conners E.M."/>
            <person name="Davenport E.J."/>
            <person name="Bose A."/>
        </authorList>
    </citation>
    <scope>NUCLEOTIDE SEQUENCE [LARGE SCALE GENOMIC DNA]</scope>
    <source>
        <strain evidence="2 3">JA643</strain>
    </source>
</reference>
<dbReference type="EMBL" id="JAEMUK010000078">
    <property type="protein sequence ID" value="MBJ7544195.1"/>
    <property type="molecule type" value="Genomic_DNA"/>
</dbReference>
<name>A0A8I1KHY9_9HYPH</name>
<dbReference type="RefSeq" id="WP_013419602.1">
    <property type="nucleotide sequence ID" value="NZ_JAEMUK010000078.1"/>
</dbReference>
<dbReference type="Proteomes" id="UP000623250">
    <property type="component" value="Unassembled WGS sequence"/>
</dbReference>
<keyword evidence="3" id="KW-1185">Reference proteome</keyword>
<evidence type="ECO:0000259" key="1">
    <source>
        <dbReference type="Pfam" id="PF01575"/>
    </source>
</evidence>
<protein>
    <submittedName>
        <fullName evidence="2">MaoC family dehydratase</fullName>
    </submittedName>
</protein>
<evidence type="ECO:0000313" key="2">
    <source>
        <dbReference type="EMBL" id="MBJ7544195.1"/>
    </source>
</evidence>
<dbReference type="PANTHER" id="PTHR43664:SF1">
    <property type="entry name" value="BETA-METHYLMALYL-COA DEHYDRATASE"/>
    <property type="match status" value="1"/>
</dbReference>
<feature type="domain" description="MaoC-like" evidence="1">
    <location>
        <begin position="13"/>
        <end position="114"/>
    </location>
</feature>
<dbReference type="CDD" id="cd03454">
    <property type="entry name" value="YdeM"/>
    <property type="match status" value="1"/>
</dbReference>
<dbReference type="SUPFAM" id="SSF54637">
    <property type="entry name" value="Thioesterase/thiol ester dehydrase-isomerase"/>
    <property type="match status" value="1"/>
</dbReference>
<dbReference type="InterPro" id="IPR002539">
    <property type="entry name" value="MaoC-like_dom"/>
</dbReference>
<sequence>MPETLLYLEDFHIGRRFAAGPIPVSEEAIIAFAKEFDPQPFHTDPEAAKHSIFKGLAASGWHTLGLTMRLLVENGPAMAGGWVGFGAEVSWTRPVRPGDELSVECEVIDVTPSASKPNQAIITFRMETTNQKSETVQVLTTKNLAFKRGYAPGDKT</sequence>
<dbReference type="Pfam" id="PF01575">
    <property type="entry name" value="MaoC_dehydratas"/>
    <property type="match status" value="1"/>
</dbReference>
<proteinExistence type="predicted"/>
<organism evidence="2 3">
    <name type="scientific">Rhodomicrobium udaipurense</name>
    <dbReference type="NCBI Taxonomy" id="1202716"/>
    <lineage>
        <taxon>Bacteria</taxon>
        <taxon>Pseudomonadati</taxon>
        <taxon>Pseudomonadota</taxon>
        <taxon>Alphaproteobacteria</taxon>
        <taxon>Hyphomicrobiales</taxon>
        <taxon>Hyphomicrobiaceae</taxon>
        <taxon>Rhodomicrobium</taxon>
    </lineage>
</organism>
<accession>A0A8I1KHY9</accession>